<keyword evidence="2" id="KW-0418">Kinase</keyword>
<dbReference type="PROSITE" id="PS50011">
    <property type="entry name" value="PROTEIN_KINASE_DOM"/>
    <property type="match status" value="1"/>
</dbReference>
<dbReference type="InterPro" id="IPR011009">
    <property type="entry name" value="Kinase-like_dom_sf"/>
</dbReference>
<dbReference type="Proteomes" id="UP001642409">
    <property type="component" value="Unassembled WGS sequence"/>
</dbReference>
<evidence type="ECO:0000313" key="2">
    <source>
        <dbReference type="EMBL" id="CAI9942991.1"/>
    </source>
</evidence>
<dbReference type="SUPFAM" id="SSF56112">
    <property type="entry name" value="Protein kinase-like (PK-like)"/>
    <property type="match status" value="1"/>
</dbReference>
<keyword evidence="4" id="KW-1185">Reference proteome</keyword>
<proteinExistence type="predicted"/>
<comment type="caution">
    <text evidence="2">The sequence shown here is derived from an EMBL/GenBank/DDBJ whole genome shotgun (WGS) entry which is preliminary data.</text>
</comment>
<evidence type="ECO:0000259" key="1">
    <source>
        <dbReference type="PROSITE" id="PS50011"/>
    </source>
</evidence>
<dbReference type="GO" id="GO:0005524">
    <property type="term" value="F:ATP binding"/>
    <property type="evidence" value="ECO:0007669"/>
    <property type="project" value="InterPro"/>
</dbReference>
<dbReference type="EMBL" id="CATOUU010000710">
    <property type="protein sequence ID" value="CAI9942991.1"/>
    <property type="molecule type" value="Genomic_DNA"/>
</dbReference>
<dbReference type="GO" id="GO:0004674">
    <property type="term" value="F:protein serine/threonine kinase activity"/>
    <property type="evidence" value="ECO:0007669"/>
    <property type="project" value="TreeGrafter"/>
</dbReference>
<evidence type="ECO:0000313" key="3">
    <source>
        <dbReference type="EMBL" id="CAL6042214.1"/>
    </source>
</evidence>
<dbReference type="Gene3D" id="1.10.510.10">
    <property type="entry name" value="Transferase(Phosphotransferase) domain 1"/>
    <property type="match status" value="1"/>
</dbReference>
<dbReference type="EMBL" id="CAXDID020000153">
    <property type="protein sequence ID" value="CAL6042214.1"/>
    <property type="molecule type" value="Genomic_DNA"/>
</dbReference>
<sequence length="976" mass="112475">MKQNQIIANKYIMGKKLTNASRSFDARNKNNGQSLVIKIYELQQYSLAEKNELESRLRVVKSMQIPYIVQIIDLVTVGNQLYVVQEFVENGSIQHIAGIITEKLLINYAKQLTQALIILAQQQIYSGFLTIQNIYLTKGGKLKIQMLQYKPTQILSPEQANGAHFTTKTDVFQLGSLLYHLLQGEPASFINNKEELTQYFVPFKVSNKSQLVPLIEELLVKNPESRINIQQIFMKFKWLGDQSDSIVINQNQIMNTINQKPNFLVTKELNLPGSEDEPETESFNFTNKSFVSQESQVKPVPKALQIKLPQQQITLPDRDSFDIPIKTQIVKKKGPLISIASMDANVGDFDGELEGLEHFEKVKTIHRNNSTTYGQNDDDEDFNFMQQQKTKQPLVVKQKAVIKTDFLQKEDDKEDIILQSQSNNTKYEFIAAWKEVFNGNLAPIGALETMFVENSQYFIQLFKMHQNVSNLVNLFSANQVTKEFKKLITLINSMQELDLEFALKCQVVGYQTAFSLFLKENTIAEHQTQTLKFIQIQTQHYMNSTEENVQKYEQQFDLFLANNGVIIIQMMLTFDFVDLTSSQNKDKLTQYLNQAVNLQFILDTFQIFDQIQLQKGKKTDVLRTFINNPKRNIINMMLIIIKTIQENINQFENQELIIVLLQNYVRLSASLIAACSKFEFYQNETTIIIVKDILKNSLVQQRYSILKLIQDIINPKTDAFMQIAFSNLLDICMLLLKQSQDTDCINQILILLQVMIQQSHARKSAVFNLVNITFFASLLNSEPSTKAFTLNLLNEYFKPDADHINLPLNITTLLLIEYLSQVSQSHLGLQGSVQALSVLFNYFQLDMLENDDLEQIDQENIIKIKQLLTNLNLKKWISCPNIVENLTKCCNLSTTFTEKIFNQSFAKIIIDQLKKQEQSQNFVLQVIKLLKNVSPHINKEILVSFERIVDKFEEKGGEKLKEQCNLLKIEINKCKE</sequence>
<dbReference type="InterPro" id="IPR000719">
    <property type="entry name" value="Prot_kinase_dom"/>
</dbReference>
<evidence type="ECO:0000313" key="4">
    <source>
        <dbReference type="Proteomes" id="UP001642409"/>
    </source>
</evidence>
<dbReference type="SMART" id="SM00220">
    <property type="entry name" value="S_TKc"/>
    <property type="match status" value="1"/>
</dbReference>
<dbReference type="InterPro" id="IPR053235">
    <property type="entry name" value="Ser_Thr_kinase"/>
</dbReference>
<gene>
    <name evidence="2" type="ORF">HINF_LOCUS30636</name>
    <name evidence="3" type="ORF">HINF_LOCUS39483</name>
</gene>
<protein>
    <submittedName>
        <fullName evidence="2">Kinase</fullName>
    </submittedName>
</protein>
<dbReference type="PANTHER" id="PTHR24361">
    <property type="entry name" value="MITOGEN-ACTIVATED KINASE KINASE KINASE"/>
    <property type="match status" value="1"/>
</dbReference>
<accession>A0AA86PNW6</accession>
<dbReference type="GO" id="GO:0005737">
    <property type="term" value="C:cytoplasm"/>
    <property type="evidence" value="ECO:0007669"/>
    <property type="project" value="TreeGrafter"/>
</dbReference>
<feature type="domain" description="Protein kinase" evidence="1">
    <location>
        <begin position="11"/>
        <end position="239"/>
    </location>
</feature>
<reference evidence="3 4" key="2">
    <citation type="submission" date="2024-07" db="EMBL/GenBank/DDBJ databases">
        <authorList>
            <person name="Akdeniz Z."/>
        </authorList>
    </citation>
    <scope>NUCLEOTIDE SEQUENCE [LARGE SCALE GENOMIC DNA]</scope>
</reference>
<dbReference type="AlphaFoldDB" id="A0AA86PNW6"/>
<organism evidence="2">
    <name type="scientific">Hexamita inflata</name>
    <dbReference type="NCBI Taxonomy" id="28002"/>
    <lineage>
        <taxon>Eukaryota</taxon>
        <taxon>Metamonada</taxon>
        <taxon>Diplomonadida</taxon>
        <taxon>Hexamitidae</taxon>
        <taxon>Hexamitinae</taxon>
        <taxon>Hexamita</taxon>
    </lineage>
</organism>
<keyword evidence="2" id="KW-0808">Transferase</keyword>
<dbReference type="Pfam" id="PF00069">
    <property type="entry name" value="Pkinase"/>
    <property type="match status" value="1"/>
</dbReference>
<reference evidence="2" key="1">
    <citation type="submission" date="2023-06" db="EMBL/GenBank/DDBJ databases">
        <authorList>
            <person name="Kurt Z."/>
        </authorList>
    </citation>
    <scope>NUCLEOTIDE SEQUENCE</scope>
</reference>
<name>A0AA86PNW6_9EUKA</name>
<dbReference type="Gene3D" id="3.30.200.20">
    <property type="entry name" value="Phosphorylase Kinase, domain 1"/>
    <property type="match status" value="1"/>
</dbReference>